<dbReference type="InterPro" id="IPR011990">
    <property type="entry name" value="TPR-like_helical_dom_sf"/>
</dbReference>
<evidence type="ECO:0008006" key="4">
    <source>
        <dbReference type="Google" id="ProtNLM"/>
    </source>
</evidence>
<dbReference type="AlphaFoldDB" id="A0A1C3H7E3"/>
<proteinExistence type="predicted"/>
<name>A0A1C3H7E3_9GAMM</name>
<organism evidence="2 3">
    <name type="scientific">Cardiobacterium hominis</name>
    <dbReference type="NCBI Taxonomy" id="2718"/>
    <lineage>
        <taxon>Bacteria</taxon>
        <taxon>Pseudomonadati</taxon>
        <taxon>Pseudomonadota</taxon>
        <taxon>Gammaproteobacteria</taxon>
        <taxon>Cardiobacteriales</taxon>
        <taxon>Cardiobacteriaceae</taxon>
        <taxon>Cardiobacterium</taxon>
    </lineage>
</organism>
<protein>
    <recommendedName>
        <fullName evidence="4">Sel1 repeat protein</fullName>
    </recommendedName>
</protein>
<dbReference type="Gene3D" id="1.25.40.10">
    <property type="entry name" value="Tetratricopeptide repeat domain"/>
    <property type="match status" value="1"/>
</dbReference>
<dbReference type="RefSeq" id="WP_079542291.1">
    <property type="nucleotide sequence ID" value="NZ_FKLO01000083.1"/>
</dbReference>
<dbReference type="EMBL" id="FKLO01000083">
    <property type="protein sequence ID" value="SAM72544.1"/>
    <property type="molecule type" value="Genomic_DNA"/>
</dbReference>
<evidence type="ECO:0000313" key="2">
    <source>
        <dbReference type="EMBL" id="SAM72544.1"/>
    </source>
</evidence>
<dbReference type="Pfam" id="PF08238">
    <property type="entry name" value="Sel1"/>
    <property type="match status" value="4"/>
</dbReference>
<reference evidence="3" key="1">
    <citation type="submission" date="2016-04" db="EMBL/GenBank/DDBJ databases">
        <authorList>
            <person name="Tagini F."/>
        </authorList>
    </citation>
    <scope>NUCLEOTIDE SEQUENCE [LARGE SCALE GENOMIC DNA]</scope>
    <source>
        <strain evidence="3">CHUV0807</strain>
    </source>
</reference>
<accession>A0A1C3H7E3</accession>
<dbReference type="SMART" id="SM00671">
    <property type="entry name" value="SEL1"/>
    <property type="match status" value="3"/>
</dbReference>
<dbReference type="InterPro" id="IPR006597">
    <property type="entry name" value="Sel1-like"/>
</dbReference>
<feature type="signal peptide" evidence="1">
    <location>
        <begin position="1"/>
        <end position="18"/>
    </location>
</feature>
<dbReference type="SUPFAM" id="SSF81901">
    <property type="entry name" value="HCP-like"/>
    <property type="match status" value="1"/>
</dbReference>
<dbReference type="PANTHER" id="PTHR11102">
    <property type="entry name" value="SEL-1-LIKE PROTEIN"/>
    <property type="match status" value="1"/>
</dbReference>
<dbReference type="InterPro" id="IPR050767">
    <property type="entry name" value="Sel1_AlgK"/>
</dbReference>
<sequence>MKRLLTLTVALAACASFAATPLEEAKAAAEQGDFKEAERIWTELAKAGDAKAQYNLAIIHYYGEETGLPTDDSEVRSLLEKAVAQNIPEAQYHLALLLLDAKHGLNITALNKAPATDARKRGVELLAHAAEAGVPEAQAMLAALYHHGVKDVLEKDNGKHIAWQEKAAEKIAYTAYFTGKGYETGLEGFPADCEKAKYWYQKAHDLDANYPQSPSRDLCAPKTASAKK</sequence>
<gene>
    <name evidence="2" type="ORF">CHUV0807_2482</name>
</gene>
<evidence type="ECO:0000256" key="1">
    <source>
        <dbReference type="SAM" id="SignalP"/>
    </source>
</evidence>
<keyword evidence="1" id="KW-0732">Signal</keyword>
<dbReference type="Proteomes" id="UP000190837">
    <property type="component" value="Unassembled WGS sequence"/>
</dbReference>
<feature type="chain" id="PRO_5008674950" description="Sel1 repeat protein" evidence="1">
    <location>
        <begin position="19"/>
        <end position="228"/>
    </location>
</feature>
<dbReference type="PANTHER" id="PTHR11102:SF160">
    <property type="entry name" value="ERAD-ASSOCIATED E3 UBIQUITIN-PROTEIN LIGASE COMPONENT HRD3"/>
    <property type="match status" value="1"/>
</dbReference>
<evidence type="ECO:0000313" key="3">
    <source>
        <dbReference type="Proteomes" id="UP000190837"/>
    </source>
</evidence>